<protein>
    <submittedName>
        <fullName evidence="1">Uncharacterized protein</fullName>
    </submittedName>
</protein>
<dbReference type="Proteomes" id="UP000237640">
    <property type="component" value="Unassembled WGS sequence"/>
</dbReference>
<evidence type="ECO:0000313" key="2">
    <source>
        <dbReference type="Proteomes" id="UP000237640"/>
    </source>
</evidence>
<dbReference type="AlphaFoldDB" id="A0A2T0MBT2"/>
<evidence type="ECO:0000313" key="1">
    <source>
        <dbReference type="EMBL" id="PRX54958.1"/>
    </source>
</evidence>
<comment type="caution">
    <text evidence="1">The sequence shown here is derived from an EMBL/GenBank/DDBJ whole genome shotgun (WGS) entry which is preliminary data.</text>
</comment>
<sequence length="52" mass="6190">MIYTLKNPILIHCKEHLKLTYFRSKLKRGSIKATYFGTGLIYLYLAVHQKYI</sequence>
<name>A0A2T0MBT2_9FLAO</name>
<reference evidence="1 2" key="1">
    <citation type="submission" date="2018-03" db="EMBL/GenBank/DDBJ databases">
        <title>Genomic Encyclopedia of Archaeal and Bacterial Type Strains, Phase II (KMG-II): from individual species to whole genera.</title>
        <authorList>
            <person name="Goeker M."/>
        </authorList>
    </citation>
    <scope>NUCLEOTIDE SEQUENCE [LARGE SCALE GENOMIC DNA]</scope>
    <source>
        <strain evidence="1 2">DSM 25027</strain>
    </source>
</reference>
<gene>
    <name evidence="1" type="ORF">CLV81_3363</name>
</gene>
<organism evidence="1 2">
    <name type="scientific">Flagellimonas meridianipacifica</name>
    <dbReference type="NCBI Taxonomy" id="1080225"/>
    <lineage>
        <taxon>Bacteria</taxon>
        <taxon>Pseudomonadati</taxon>
        <taxon>Bacteroidota</taxon>
        <taxon>Flavobacteriia</taxon>
        <taxon>Flavobacteriales</taxon>
        <taxon>Flavobacteriaceae</taxon>
        <taxon>Flagellimonas</taxon>
    </lineage>
</organism>
<keyword evidence="2" id="KW-1185">Reference proteome</keyword>
<proteinExistence type="predicted"/>
<accession>A0A2T0MBT2</accession>
<dbReference type="EMBL" id="PVYX01000002">
    <property type="protein sequence ID" value="PRX54958.1"/>
    <property type="molecule type" value="Genomic_DNA"/>
</dbReference>